<keyword evidence="4" id="KW-1185">Reference proteome</keyword>
<dbReference type="Proteomes" id="UP000030636">
    <property type="component" value="Chromosome"/>
</dbReference>
<dbReference type="RefSeq" id="WP_039172609.1">
    <property type="nucleotide sequence ID" value="NZ_CP007457.1"/>
</dbReference>
<dbReference type="STRING" id="1447715.AH67_08090"/>
<dbReference type="Gene3D" id="3.90.550.10">
    <property type="entry name" value="Spore Coat Polysaccharide Biosynthesis Protein SpsA, Chain A"/>
    <property type="match status" value="1"/>
</dbReference>
<evidence type="ECO:0000259" key="2">
    <source>
        <dbReference type="Pfam" id="PF00535"/>
    </source>
</evidence>
<dbReference type="GO" id="GO:0016740">
    <property type="term" value="F:transferase activity"/>
    <property type="evidence" value="ECO:0007669"/>
    <property type="project" value="UniProtKB-KW"/>
</dbReference>
<reference evidence="3 4" key="1">
    <citation type="journal article" date="2015" name="Genome Announc.">
        <title>Bifidobacterium pseudolongum Strain PV8-2, Isolated from a Stool Sample of an Anemic Kenyan Infant.</title>
        <authorList>
            <person name="Vazquez-Gutierrez P."/>
            <person name="Lacroix C."/>
            <person name="Chassard C."/>
            <person name="Klumpp J."/>
            <person name="Stevens M.J."/>
            <person name="Jans C."/>
        </authorList>
    </citation>
    <scope>NUCLEOTIDE SEQUENCE [LARGE SCALE GENOMIC DNA]</scope>
    <source>
        <strain evidence="3 4">PV8-2</strain>
    </source>
</reference>
<dbReference type="InterPro" id="IPR001173">
    <property type="entry name" value="Glyco_trans_2-like"/>
</dbReference>
<dbReference type="EMBL" id="CP007457">
    <property type="protein sequence ID" value="AIZ16860.1"/>
    <property type="molecule type" value="Genomic_DNA"/>
</dbReference>
<evidence type="ECO:0000256" key="1">
    <source>
        <dbReference type="SAM" id="MobiDB-lite"/>
    </source>
</evidence>
<dbReference type="OrthoDB" id="7665907at2"/>
<accession>A0A0A7ICA6</accession>
<protein>
    <submittedName>
        <fullName evidence="3">Glycosyl transferase family 2</fullName>
    </submittedName>
</protein>
<dbReference type="HOGENOM" id="CLU_023845_2_1_11"/>
<evidence type="ECO:0000313" key="3">
    <source>
        <dbReference type="EMBL" id="AIZ16860.1"/>
    </source>
</evidence>
<dbReference type="KEGG" id="bpsp:AH67_08090"/>
<sequence>MRYSVTAVVVSYNREELLAECLAGIDRQTRQPDHLIVIDNASTDGALGVARRFAARTAIPTRVVALPRNVGGAGGFTAGIALAVEPLMQPLGPHESGAGYRMGGYEPQPGLVHDVWLMDDDTVPLPNALEELLRASDACVAQNGRVPVALGSKAIWTDGREHLMNKPRPRTHPAEGGTKLRGSRSAYQARSLSFVSCLLNADTIAAMRRLPKTAYFLWNDDYEYTTALLKRHIGYYVPASEVVHKTKVFGSSDADPGARFYNEVRNKIWLWRGSRGNFTRTERVLFLLKTVRRWALTWLRSPDRTVIADCLRRGWHDGWHTTPERNTRIDFGDAAVNRAVRACEGAPTDD</sequence>
<name>A0A0A7ICA6_9BIFI</name>
<dbReference type="SUPFAM" id="SSF53448">
    <property type="entry name" value="Nucleotide-diphospho-sugar transferases"/>
    <property type="match status" value="1"/>
</dbReference>
<dbReference type="PANTHER" id="PTHR43685">
    <property type="entry name" value="GLYCOSYLTRANSFERASE"/>
    <property type="match status" value="1"/>
</dbReference>
<dbReference type="InterPro" id="IPR029044">
    <property type="entry name" value="Nucleotide-diphossugar_trans"/>
</dbReference>
<organism evidence="3 4">
    <name type="scientific">Bifidobacterium pseudolongum PV8-2</name>
    <dbReference type="NCBI Taxonomy" id="1447715"/>
    <lineage>
        <taxon>Bacteria</taxon>
        <taxon>Bacillati</taxon>
        <taxon>Actinomycetota</taxon>
        <taxon>Actinomycetes</taxon>
        <taxon>Bifidobacteriales</taxon>
        <taxon>Bifidobacteriaceae</taxon>
        <taxon>Bifidobacterium</taxon>
    </lineage>
</organism>
<proteinExistence type="predicted"/>
<dbReference type="InterPro" id="IPR050834">
    <property type="entry name" value="Glycosyltransf_2"/>
</dbReference>
<feature type="region of interest" description="Disordered" evidence="1">
    <location>
        <begin position="163"/>
        <end position="182"/>
    </location>
</feature>
<feature type="domain" description="Glycosyltransferase 2-like" evidence="2">
    <location>
        <begin position="7"/>
        <end position="83"/>
    </location>
</feature>
<keyword evidence="3" id="KW-0808">Transferase</keyword>
<dbReference type="PANTHER" id="PTHR43685:SF2">
    <property type="entry name" value="GLYCOSYLTRANSFERASE 2-LIKE DOMAIN-CONTAINING PROTEIN"/>
    <property type="match status" value="1"/>
</dbReference>
<gene>
    <name evidence="3" type="ORF">AH67_08090</name>
</gene>
<dbReference type="AlphaFoldDB" id="A0A0A7ICA6"/>
<evidence type="ECO:0000313" key="4">
    <source>
        <dbReference type="Proteomes" id="UP000030636"/>
    </source>
</evidence>
<dbReference type="Pfam" id="PF00535">
    <property type="entry name" value="Glycos_transf_2"/>
    <property type="match status" value="1"/>
</dbReference>